<accession>A0A6G7GR88</accession>
<proteinExistence type="predicted"/>
<sequence>MDEIFQRSGDPAGVEDLQPLLYQFLALNLTSIYKAFKEIHLLFACICFCFL</sequence>
<reference evidence="1 2" key="1">
    <citation type="submission" date="2020-02" db="EMBL/GenBank/DDBJ databases">
        <title>Newly sequenced genome of strain CSTR1 showed variability in Candidatus Kuenenia stuttgartiensis genomes.</title>
        <authorList>
            <person name="Ding C."/>
            <person name="Adrian L."/>
        </authorList>
    </citation>
    <scope>NUCLEOTIDE SEQUENCE [LARGE SCALE GENOMIC DNA]</scope>
    <source>
        <strain evidence="1 2">CSTR1</strain>
    </source>
</reference>
<dbReference type="AlphaFoldDB" id="A0A6G7GR88"/>
<organism evidence="1 2">
    <name type="scientific">Kuenenia stuttgartiensis</name>
    <dbReference type="NCBI Taxonomy" id="174633"/>
    <lineage>
        <taxon>Bacteria</taxon>
        <taxon>Pseudomonadati</taxon>
        <taxon>Planctomycetota</taxon>
        <taxon>Candidatus Brocadiia</taxon>
        <taxon>Candidatus Brocadiales</taxon>
        <taxon>Candidatus Brocadiaceae</taxon>
        <taxon>Candidatus Kuenenia</taxon>
    </lineage>
</organism>
<evidence type="ECO:0000313" key="2">
    <source>
        <dbReference type="Proteomes" id="UP000501926"/>
    </source>
</evidence>
<dbReference type="Proteomes" id="UP000501926">
    <property type="component" value="Chromosome"/>
</dbReference>
<evidence type="ECO:0000313" key="1">
    <source>
        <dbReference type="EMBL" id="QII12120.1"/>
    </source>
</evidence>
<dbReference type="EMBL" id="CP049055">
    <property type="protein sequence ID" value="QII12120.1"/>
    <property type="molecule type" value="Genomic_DNA"/>
</dbReference>
<gene>
    <name evidence="1" type="ORF">KsCSTR_27410</name>
</gene>
<name>A0A6G7GR88_KUEST</name>
<protein>
    <submittedName>
        <fullName evidence="1">Uncharacterized protein</fullName>
    </submittedName>
</protein>